<keyword evidence="1" id="KW-0479">Metal-binding</keyword>
<dbReference type="CDD" id="cd00593">
    <property type="entry name" value="RIBOc"/>
    <property type="match status" value="1"/>
</dbReference>
<dbReference type="InterPro" id="IPR000999">
    <property type="entry name" value="RNase_III_dom"/>
</dbReference>
<organism evidence="7 8">
    <name type="scientific">Methanolapillus millepedarum</name>
    <dbReference type="NCBI Taxonomy" id="3028296"/>
    <lineage>
        <taxon>Archaea</taxon>
        <taxon>Methanobacteriati</taxon>
        <taxon>Methanobacteriota</taxon>
        <taxon>Stenosarchaea group</taxon>
        <taxon>Methanomicrobia</taxon>
        <taxon>Methanosarcinales</taxon>
        <taxon>Methanosarcinaceae</taxon>
        <taxon>Methanolapillus</taxon>
    </lineage>
</organism>
<evidence type="ECO:0000259" key="6">
    <source>
        <dbReference type="PROSITE" id="PS50142"/>
    </source>
</evidence>
<evidence type="ECO:0000256" key="1">
    <source>
        <dbReference type="ARBA" id="ARBA00022723"/>
    </source>
</evidence>
<keyword evidence="4" id="KW-0694">RNA-binding</keyword>
<dbReference type="PROSITE" id="PS50142">
    <property type="entry name" value="RNASE_3_2"/>
    <property type="match status" value="1"/>
</dbReference>
<dbReference type="SMART" id="SM00535">
    <property type="entry name" value="RIBOc"/>
    <property type="match status" value="1"/>
</dbReference>
<dbReference type="EMBL" id="CP131060">
    <property type="protein sequence ID" value="WNY25605.1"/>
    <property type="molecule type" value="Genomic_DNA"/>
</dbReference>
<dbReference type="InterPro" id="IPR036389">
    <property type="entry name" value="RNase_III_sf"/>
</dbReference>
<evidence type="ECO:0000256" key="3">
    <source>
        <dbReference type="ARBA" id="ARBA00022842"/>
    </source>
</evidence>
<proteinExistence type="predicted"/>
<accession>A0AA96V4W6</accession>
<dbReference type="SUPFAM" id="SSF69065">
    <property type="entry name" value="RNase III domain-like"/>
    <property type="match status" value="1"/>
</dbReference>
<evidence type="ECO:0000256" key="4">
    <source>
        <dbReference type="ARBA" id="ARBA00022884"/>
    </source>
</evidence>
<gene>
    <name evidence="7" type="primary">rnc</name>
    <name evidence="7" type="ORF">MsAc7_11570</name>
</gene>
<dbReference type="InterPro" id="IPR014720">
    <property type="entry name" value="dsRBD_dom"/>
</dbReference>
<dbReference type="Gene3D" id="1.10.1520.10">
    <property type="entry name" value="Ribonuclease III domain"/>
    <property type="match status" value="1"/>
</dbReference>
<reference evidence="7 8" key="1">
    <citation type="submission" date="2023-07" db="EMBL/GenBank/DDBJ databases">
        <title>Closed genoem sequence of Methanosarcinaceae archaeon Ac7.</title>
        <authorList>
            <person name="Poehlein A."/>
            <person name="Protasov E."/>
            <person name="Platt K."/>
            <person name="Reeh H."/>
            <person name="Daniel R."/>
            <person name="Brune A."/>
        </authorList>
    </citation>
    <scope>NUCLEOTIDE SEQUENCE [LARGE SCALE GENOMIC DNA]</scope>
    <source>
        <strain evidence="7 8">Ac7</strain>
    </source>
</reference>
<dbReference type="EC" id="3.1.26.3" evidence="7"/>
<dbReference type="GO" id="GO:0003723">
    <property type="term" value="F:RNA binding"/>
    <property type="evidence" value="ECO:0007669"/>
    <property type="project" value="UniProtKB-KW"/>
</dbReference>
<dbReference type="Gene3D" id="3.30.160.20">
    <property type="match status" value="1"/>
</dbReference>
<dbReference type="AlphaFoldDB" id="A0AA96V4W6"/>
<feature type="domain" description="DRBM" evidence="5">
    <location>
        <begin position="177"/>
        <end position="254"/>
    </location>
</feature>
<dbReference type="Pfam" id="PF14622">
    <property type="entry name" value="Ribonucleas_3_3"/>
    <property type="match status" value="1"/>
</dbReference>
<keyword evidence="8" id="KW-1185">Reference proteome</keyword>
<evidence type="ECO:0000313" key="8">
    <source>
        <dbReference type="Proteomes" id="UP001303587"/>
    </source>
</evidence>
<dbReference type="PROSITE" id="PS50137">
    <property type="entry name" value="DS_RBD"/>
    <property type="match status" value="1"/>
</dbReference>
<sequence length="259" mass="29698">MAVEDRILKIYNELKTLFSKLKVNKQTNFFVFEVILMSEFERKIGYVFKDRTFLRTATYQELNRTLAFFGDSALDFIVSEYLFKNYPEMDQGGLTRLKALVVSDERFNEIAHKNDLEIHLILKKGATSSARKRNATFLEAVAGAIYLDGGMNPMREFVYRMIILPQDIDSYLGNLIKEKVRLSEFCQQNYDGFTPKSFLIHEEGIPHEMTFVMGYTLPKEITRLDHDITGIGTGSSKAAAEENAAKEINEQLKSLGLME</sequence>
<dbReference type="SUPFAM" id="SSF54768">
    <property type="entry name" value="dsRNA-binding domain-like"/>
    <property type="match status" value="1"/>
</dbReference>
<dbReference type="Pfam" id="PF00035">
    <property type="entry name" value="dsrm"/>
    <property type="match status" value="1"/>
</dbReference>
<dbReference type="PANTHER" id="PTHR14950">
    <property type="entry name" value="DICER-RELATED"/>
    <property type="match status" value="1"/>
</dbReference>
<feature type="domain" description="RNase III" evidence="6">
    <location>
        <begin position="37"/>
        <end position="150"/>
    </location>
</feature>
<evidence type="ECO:0000256" key="2">
    <source>
        <dbReference type="ARBA" id="ARBA00022801"/>
    </source>
</evidence>
<evidence type="ECO:0000313" key="7">
    <source>
        <dbReference type="EMBL" id="WNY25605.1"/>
    </source>
</evidence>
<dbReference type="GO" id="GO:0046872">
    <property type="term" value="F:metal ion binding"/>
    <property type="evidence" value="ECO:0007669"/>
    <property type="project" value="UniProtKB-KW"/>
</dbReference>
<keyword evidence="2 7" id="KW-0378">Hydrolase</keyword>
<keyword evidence="3" id="KW-0460">Magnesium</keyword>
<evidence type="ECO:0000259" key="5">
    <source>
        <dbReference type="PROSITE" id="PS50137"/>
    </source>
</evidence>
<protein>
    <submittedName>
        <fullName evidence="7">Ribonuclease 3</fullName>
        <ecNumber evidence="7">3.1.26.3</ecNumber>
    </submittedName>
</protein>
<name>A0AA96V4W6_9EURY</name>
<dbReference type="PANTHER" id="PTHR14950:SF37">
    <property type="entry name" value="ENDORIBONUCLEASE DICER"/>
    <property type="match status" value="1"/>
</dbReference>
<dbReference type="Proteomes" id="UP001303587">
    <property type="component" value="Chromosome"/>
</dbReference>
<dbReference type="GO" id="GO:0006396">
    <property type="term" value="P:RNA processing"/>
    <property type="evidence" value="ECO:0007669"/>
    <property type="project" value="InterPro"/>
</dbReference>
<dbReference type="GO" id="GO:0004525">
    <property type="term" value="F:ribonuclease III activity"/>
    <property type="evidence" value="ECO:0007669"/>
    <property type="project" value="UniProtKB-EC"/>
</dbReference>